<proteinExistence type="predicted"/>
<evidence type="ECO:0000313" key="3">
    <source>
        <dbReference type="Proteomes" id="UP000789706"/>
    </source>
</evidence>
<comment type="caution">
    <text evidence="2">The sequence shown here is derived from an EMBL/GenBank/DDBJ whole genome shotgun (WGS) entry which is preliminary data.</text>
</comment>
<dbReference type="Proteomes" id="UP000789706">
    <property type="component" value="Unassembled WGS sequence"/>
</dbReference>
<reference evidence="2" key="1">
    <citation type="submission" date="2021-06" db="EMBL/GenBank/DDBJ databases">
        <authorList>
            <person name="Kallberg Y."/>
            <person name="Tangrot J."/>
            <person name="Rosling A."/>
        </authorList>
    </citation>
    <scope>NUCLEOTIDE SEQUENCE</scope>
    <source>
        <strain evidence="2">AZ414A</strain>
    </source>
</reference>
<feature type="compositionally biased region" description="Low complexity" evidence="1">
    <location>
        <begin position="67"/>
        <end position="83"/>
    </location>
</feature>
<protein>
    <submittedName>
        <fullName evidence="2">10833_t:CDS:1</fullName>
    </submittedName>
</protein>
<evidence type="ECO:0000256" key="1">
    <source>
        <dbReference type="SAM" id="MobiDB-lite"/>
    </source>
</evidence>
<sequence length="144" mass="16300">MAYKIEPLVVENVLFPNEKLLFAKKEILTNNSIHKISTKNNSIHKISTKNNSIHTISTIDSISTKNNSINTNSSSISTKSTINNKDEDEEKAFWENKVLTVEDYLRSIASEESKKLTKKTTQMIEELLDAKKKAKEAIMSIPVM</sequence>
<organism evidence="2 3">
    <name type="scientific">Diversispora eburnea</name>
    <dbReference type="NCBI Taxonomy" id="1213867"/>
    <lineage>
        <taxon>Eukaryota</taxon>
        <taxon>Fungi</taxon>
        <taxon>Fungi incertae sedis</taxon>
        <taxon>Mucoromycota</taxon>
        <taxon>Glomeromycotina</taxon>
        <taxon>Glomeromycetes</taxon>
        <taxon>Diversisporales</taxon>
        <taxon>Diversisporaceae</taxon>
        <taxon>Diversispora</taxon>
    </lineage>
</organism>
<gene>
    <name evidence="2" type="ORF">DEBURN_LOCUS6861</name>
</gene>
<accession>A0A9N9AWJ6</accession>
<dbReference type="AlphaFoldDB" id="A0A9N9AWJ6"/>
<name>A0A9N9AWJ6_9GLOM</name>
<feature type="region of interest" description="Disordered" evidence="1">
    <location>
        <begin position="67"/>
        <end position="87"/>
    </location>
</feature>
<keyword evidence="3" id="KW-1185">Reference proteome</keyword>
<evidence type="ECO:0000313" key="2">
    <source>
        <dbReference type="EMBL" id="CAG8546093.1"/>
    </source>
</evidence>
<dbReference type="EMBL" id="CAJVPK010000751">
    <property type="protein sequence ID" value="CAG8546093.1"/>
    <property type="molecule type" value="Genomic_DNA"/>
</dbReference>